<evidence type="ECO:0000256" key="1">
    <source>
        <dbReference type="SAM" id="MobiDB-lite"/>
    </source>
</evidence>
<accession>A0AAX4JXL1</accession>
<dbReference type="EMBL" id="CP144103">
    <property type="protein sequence ID" value="WWC90077.1"/>
    <property type="molecule type" value="Genomic_DNA"/>
</dbReference>
<sequence>MGKTPGYYTQAEFPRQSSTIPSEPGLSYDMSVYSTPTQVSEAATPWDLGDADPVIGEDVPSPPSEE</sequence>
<protein>
    <submittedName>
        <fullName evidence="2">Uncharacterized protein</fullName>
    </submittedName>
</protein>
<reference evidence="2 3" key="1">
    <citation type="submission" date="2024-01" db="EMBL/GenBank/DDBJ databases">
        <title>Comparative genomics of Cryptococcus and Kwoniella reveals pathogenesis evolution and contrasting modes of karyotype evolution via chromosome fusion or intercentromeric recombination.</title>
        <authorList>
            <person name="Coelho M.A."/>
            <person name="David-Palma M."/>
            <person name="Shea T."/>
            <person name="Bowers K."/>
            <person name="McGinley-Smith S."/>
            <person name="Mohammad A.W."/>
            <person name="Gnirke A."/>
            <person name="Yurkov A.M."/>
            <person name="Nowrousian M."/>
            <person name="Sun S."/>
            <person name="Cuomo C.A."/>
            <person name="Heitman J."/>
        </authorList>
    </citation>
    <scope>NUCLEOTIDE SEQUENCE [LARGE SCALE GENOMIC DNA]</scope>
    <source>
        <strain evidence="2 3">CBS 6074</strain>
    </source>
</reference>
<proteinExistence type="predicted"/>
<feature type="region of interest" description="Disordered" evidence="1">
    <location>
        <begin position="1"/>
        <end position="66"/>
    </location>
</feature>
<dbReference type="GeneID" id="91095680"/>
<keyword evidence="3" id="KW-1185">Reference proteome</keyword>
<evidence type="ECO:0000313" key="2">
    <source>
        <dbReference type="EMBL" id="WWC90077.1"/>
    </source>
</evidence>
<evidence type="ECO:0000313" key="3">
    <source>
        <dbReference type="Proteomes" id="UP001355207"/>
    </source>
</evidence>
<name>A0AAX4JXL1_9TREE</name>
<organism evidence="2 3">
    <name type="scientific">Kwoniella dendrophila CBS 6074</name>
    <dbReference type="NCBI Taxonomy" id="1295534"/>
    <lineage>
        <taxon>Eukaryota</taxon>
        <taxon>Fungi</taxon>
        <taxon>Dikarya</taxon>
        <taxon>Basidiomycota</taxon>
        <taxon>Agaricomycotina</taxon>
        <taxon>Tremellomycetes</taxon>
        <taxon>Tremellales</taxon>
        <taxon>Cryptococcaceae</taxon>
        <taxon>Kwoniella</taxon>
    </lineage>
</organism>
<dbReference type="RefSeq" id="XP_066076840.1">
    <property type="nucleotide sequence ID" value="XM_066220743.1"/>
</dbReference>
<dbReference type="Proteomes" id="UP001355207">
    <property type="component" value="Chromosome 6"/>
</dbReference>
<feature type="compositionally biased region" description="Polar residues" evidence="1">
    <location>
        <begin position="32"/>
        <end position="41"/>
    </location>
</feature>
<dbReference type="AlphaFoldDB" id="A0AAX4JXL1"/>
<gene>
    <name evidence="2" type="ORF">L201_005010</name>
</gene>